<sequence>APPISAAPELHPPLSLPRFCRRKRQCESSDPTRKRRSPPRGSPERTPGYRGRNPPPRREVAPALKWSTGRLRPPQLGGRAEAGGHGGTRVEVYASTSSSRGWWGRPGDRSHNRFRPPPAALQRRGARGGPVGPRTGDETCSTTTRA</sequence>
<feature type="non-terminal residue" evidence="2">
    <location>
        <position position="1"/>
    </location>
</feature>
<gene>
    <name evidence="2" type="ORF">ZEAMMB73_Zm00001d046582</name>
</gene>
<evidence type="ECO:0000313" key="2">
    <source>
        <dbReference type="EMBL" id="AQL04626.1"/>
    </source>
</evidence>
<feature type="region of interest" description="Disordered" evidence="1">
    <location>
        <begin position="1"/>
        <end position="146"/>
    </location>
</feature>
<proteinExistence type="predicted"/>
<protein>
    <submittedName>
        <fullName evidence="2">Uncharacterized protein</fullName>
    </submittedName>
</protein>
<reference evidence="2" key="1">
    <citation type="submission" date="2015-12" db="EMBL/GenBank/DDBJ databases">
        <title>Update maize B73 reference genome by single molecule sequencing technologies.</title>
        <authorList>
            <consortium name="Maize Genome Sequencing Project"/>
            <person name="Ware D."/>
        </authorList>
    </citation>
    <scope>NUCLEOTIDE SEQUENCE</scope>
    <source>
        <tissue evidence="2">Seedling</tissue>
    </source>
</reference>
<dbReference type="AlphaFoldDB" id="A0A1D6P3Q6"/>
<organism evidence="2">
    <name type="scientific">Zea mays</name>
    <name type="common">Maize</name>
    <dbReference type="NCBI Taxonomy" id="4577"/>
    <lineage>
        <taxon>Eukaryota</taxon>
        <taxon>Viridiplantae</taxon>
        <taxon>Streptophyta</taxon>
        <taxon>Embryophyta</taxon>
        <taxon>Tracheophyta</taxon>
        <taxon>Spermatophyta</taxon>
        <taxon>Magnoliopsida</taxon>
        <taxon>Liliopsida</taxon>
        <taxon>Poales</taxon>
        <taxon>Poaceae</taxon>
        <taxon>PACMAD clade</taxon>
        <taxon>Panicoideae</taxon>
        <taxon>Andropogonodae</taxon>
        <taxon>Andropogoneae</taxon>
        <taxon>Tripsacinae</taxon>
        <taxon>Zea</taxon>
    </lineage>
</organism>
<evidence type="ECO:0000256" key="1">
    <source>
        <dbReference type="SAM" id="MobiDB-lite"/>
    </source>
</evidence>
<dbReference type="EMBL" id="CM000785">
    <property type="protein sequence ID" value="AQL04626.1"/>
    <property type="molecule type" value="Genomic_DNA"/>
</dbReference>
<name>A0A1D6P3Q6_MAIZE</name>
<accession>A0A1D6P3Q6</accession>
<feature type="compositionally biased region" description="Pro residues" evidence="1">
    <location>
        <begin position="1"/>
        <end position="15"/>
    </location>
</feature>